<feature type="transmembrane region" description="Helical" evidence="1">
    <location>
        <begin position="59"/>
        <end position="82"/>
    </location>
</feature>
<feature type="transmembrane region" description="Helical" evidence="1">
    <location>
        <begin position="33"/>
        <end position="53"/>
    </location>
</feature>
<dbReference type="RefSeq" id="WP_090247712.1">
    <property type="nucleotide sequence ID" value="NZ_FPAS01000002.1"/>
</dbReference>
<accession>A0A1I6ZLP5</accession>
<sequence length="137" mass="15801">MENEILDDHHTDGIAVNYDLRKVLFKLINNSKFLGITYLFVASIYAILLLKQFVNSDFLGIFIGVMLAILLFLLYYVLFHFLNTAANKMKVALENEEQKDLDTALNNLRLYYKMKGIIIISILSLLVVVFAIFLFNN</sequence>
<dbReference type="STRING" id="477690.SAMN05216474_1465"/>
<name>A0A1I6ZLP5_9FLAO</name>
<keyword evidence="1" id="KW-1133">Transmembrane helix</keyword>
<protein>
    <submittedName>
        <fullName evidence="2">Uncharacterized protein</fullName>
    </submittedName>
</protein>
<organism evidence="2 3">
    <name type="scientific">Lishizhenia tianjinensis</name>
    <dbReference type="NCBI Taxonomy" id="477690"/>
    <lineage>
        <taxon>Bacteria</taxon>
        <taxon>Pseudomonadati</taxon>
        <taxon>Bacteroidota</taxon>
        <taxon>Flavobacteriia</taxon>
        <taxon>Flavobacteriales</taxon>
        <taxon>Crocinitomicaceae</taxon>
        <taxon>Lishizhenia</taxon>
    </lineage>
</organism>
<reference evidence="2 3" key="1">
    <citation type="submission" date="2016-10" db="EMBL/GenBank/DDBJ databases">
        <authorList>
            <person name="de Groot N.N."/>
        </authorList>
    </citation>
    <scope>NUCLEOTIDE SEQUENCE [LARGE SCALE GENOMIC DNA]</scope>
    <source>
        <strain evidence="2 3">CGMCC 1.7005</strain>
    </source>
</reference>
<keyword evidence="3" id="KW-1185">Reference proteome</keyword>
<evidence type="ECO:0000256" key="1">
    <source>
        <dbReference type="SAM" id="Phobius"/>
    </source>
</evidence>
<dbReference type="EMBL" id="FPAS01000002">
    <property type="protein sequence ID" value="SFT63609.1"/>
    <property type="molecule type" value="Genomic_DNA"/>
</dbReference>
<feature type="transmembrane region" description="Helical" evidence="1">
    <location>
        <begin position="116"/>
        <end position="135"/>
    </location>
</feature>
<evidence type="ECO:0000313" key="3">
    <source>
        <dbReference type="Proteomes" id="UP000236454"/>
    </source>
</evidence>
<dbReference type="Proteomes" id="UP000236454">
    <property type="component" value="Unassembled WGS sequence"/>
</dbReference>
<evidence type="ECO:0000313" key="2">
    <source>
        <dbReference type="EMBL" id="SFT63609.1"/>
    </source>
</evidence>
<gene>
    <name evidence="2" type="ORF">SAMN05216474_1465</name>
</gene>
<keyword evidence="1" id="KW-0812">Transmembrane</keyword>
<keyword evidence="1" id="KW-0472">Membrane</keyword>
<proteinExistence type="predicted"/>
<dbReference type="AlphaFoldDB" id="A0A1I6ZLP5"/>